<dbReference type="InterPro" id="IPR028974">
    <property type="entry name" value="TSP_type-3_rpt"/>
</dbReference>
<organism evidence="1 2">
    <name type="scientific">[Mycobacterium] burgundiense</name>
    <dbReference type="NCBI Taxonomy" id="3064286"/>
    <lineage>
        <taxon>Bacteria</taxon>
        <taxon>Bacillati</taxon>
        <taxon>Actinomycetota</taxon>
        <taxon>Actinomycetes</taxon>
        <taxon>Mycobacteriales</taxon>
        <taxon>Mycobacteriaceae</taxon>
        <taxon>Mycolicibacterium</taxon>
    </lineage>
</organism>
<dbReference type="RefSeq" id="WP_308480382.1">
    <property type="nucleotide sequence ID" value="NZ_OY726397.1"/>
</dbReference>
<proteinExistence type="predicted"/>
<evidence type="ECO:0000313" key="2">
    <source>
        <dbReference type="Proteomes" id="UP001190465"/>
    </source>
</evidence>
<dbReference type="SUPFAM" id="SSF103647">
    <property type="entry name" value="TSP type-3 repeat"/>
    <property type="match status" value="2"/>
</dbReference>
<name>A0ABN9NSH9_9MYCO</name>
<accession>A0ABN9NSH9</accession>
<protein>
    <submittedName>
        <fullName evidence="1">Pullulanase</fullName>
    </submittedName>
</protein>
<gene>
    <name evidence="1" type="ORF">MU0053_005166</name>
</gene>
<keyword evidence="2" id="KW-1185">Reference proteome</keyword>
<evidence type="ECO:0000313" key="1">
    <source>
        <dbReference type="EMBL" id="CAJ1511249.1"/>
    </source>
</evidence>
<sequence length="168" mass="17032">MEYCMGADDGTASMWTAEPDVDADSDGILDGVAVDFDGDGTFDDALVDLDADGLADHAVLNYAGPAGEWFTDDGSGTWAVAAAAPGTGTGLRWYGLDGVEQSGGPLVDFDADGLADDRLWDGDGDGLADRVIAEDGSVGFVDVDGDGRMDIKLVDSDGDGAADDAGAL</sequence>
<dbReference type="Proteomes" id="UP001190465">
    <property type="component" value="Chromosome"/>
</dbReference>
<dbReference type="EMBL" id="OY726397">
    <property type="protein sequence ID" value="CAJ1511249.1"/>
    <property type="molecule type" value="Genomic_DNA"/>
</dbReference>
<reference evidence="1 2" key="1">
    <citation type="submission" date="2023-08" db="EMBL/GenBank/DDBJ databases">
        <authorList>
            <person name="Folkvardsen B D."/>
            <person name="Norman A."/>
        </authorList>
    </citation>
    <scope>NUCLEOTIDE SEQUENCE [LARGE SCALE GENOMIC DNA]</scope>
    <source>
        <strain evidence="1 2">Mu0053</strain>
    </source>
</reference>